<proteinExistence type="inferred from homology"/>
<organism evidence="10 11">
    <name type="scientific">Chlorella vulgaris</name>
    <name type="common">Green alga</name>
    <dbReference type="NCBI Taxonomy" id="3077"/>
    <lineage>
        <taxon>Eukaryota</taxon>
        <taxon>Viridiplantae</taxon>
        <taxon>Chlorophyta</taxon>
        <taxon>core chlorophytes</taxon>
        <taxon>Trebouxiophyceae</taxon>
        <taxon>Chlorellales</taxon>
        <taxon>Chlorellaceae</taxon>
        <taxon>Chlorella clade</taxon>
        <taxon>Chlorella</taxon>
    </lineage>
</organism>
<evidence type="ECO:0000256" key="3">
    <source>
        <dbReference type="ARBA" id="ARBA00022679"/>
    </source>
</evidence>
<dbReference type="PANTHER" id="PTHR45700">
    <property type="entry name" value="UBIQUITIN-PROTEIN LIGASE E3C"/>
    <property type="match status" value="1"/>
</dbReference>
<evidence type="ECO:0000256" key="1">
    <source>
        <dbReference type="ARBA" id="ARBA00000885"/>
    </source>
</evidence>
<protein>
    <recommendedName>
        <fullName evidence="2">HECT-type E3 ubiquitin transferase</fullName>
        <ecNumber evidence="2">2.3.2.26</ecNumber>
    </recommendedName>
</protein>
<dbReference type="Gene3D" id="3.30.2410.10">
    <property type="entry name" value="Hect, E3 ligase catalytic domain"/>
    <property type="match status" value="1"/>
</dbReference>
<evidence type="ECO:0000256" key="8">
    <source>
        <dbReference type="SAM" id="MobiDB-lite"/>
    </source>
</evidence>
<dbReference type="CDD" id="cd00078">
    <property type="entry name" value="HECTc"/>
    <property type="match status" value="1"/>
</dbReference>
<accession>A0A9D4TL59</accession>
<comment type="caution">
    <text evidence="10">The sequence shown here is derived from an EMBL/GenBank/DDBJ whole genome shotgun (WGS) entry which is preliminary data.</text>
</comment>
<evidence type="ECO:0000259" key="9">
    <source>
        <dbReference type="PROSITE" id="PS50237"/>
    </source>
</evidence>
<comment type="function">
    <text evidence="5">Probable E3 ubiquitin-protein ligase which mediates ubiquitination and subsequent proteasomal degradation of target proteins.</text>
</comment>
<feature type="compositionally biased region" description="Low complexity" evidence="8">
    <location>
        <begin position="278"/>
        <end position="290"/>
    </location>
</feature>
<dbReference type="GO" id="GO:0000209">
    <property type="term" value="P:protein polyubiquitination"/>
    <property type="evidence" value="ECO:0007669"/>
    <property type="project" value="InterPro"/>
</dbReference>
<dbReference type="OrthoDB" id="8068875at2759"/>
<feature type="domain" description="HECT" evidence="9">
    <location>
        <begin position="788"/>
        <end position="1131"/>
    </location>
</feature>
<dbReference type="PROSITE" id="PS50096">
    <property type="entry name" value="IQ"/>
    <property type="match status" value="1"/>
</dbReference>
<evidence type="ECO:0000313" key="11">
    <source>
        <dbReference type="Proteomes" id="UP001055712"/>
    </source>
</evidence>
<dbReference type="Proteomes" id="UP001055712">
    <property type="component" value="Unassembled WGS sequence"/>
</dbReference>
<evidence type="ECO:0000256" key="5">
    <source>
        <dbReference type="ARBA" id="ARBA00057703"/>
    </source>
</evidence>
<evidence type="ECO:0000256" key="6">
    <source>
        <dbReference type="ARBA" id="ARBA00061247"/>
    </source>
</evidence>
<dbReference type="SMART" id="SM00119">
    <property type="entry name" value="HECTc"/>
    <property type="match status" value="1"/>
</dbReference>
<feature type="active site" description="Glycyl thioester intermediate" evidence="7">
    <location>
        <position position="1099"/>
    </location>
</feature>
<dbReference type="InterPro" id="IPR000569">
    <property type="entry name" value="HECT_dom"/>
</dbReference>
<dbReference type="EMBL" id="SIDB01000009">
    <property type="protein sequence ID" value="KAI3428601.1"/>
    <property type="molecule type" value="Genomic_DNA"/>
</dbReference>
<dbReference type="GO" id="GO:0061630">
    <property type="term" value="F:ubiquitin protein ligase activity"/>
    <property type="evidence" value="ECO:0007669"/>
    <property type="project" value="UniProtKB-EC"/>
</dbReference>
<dbReference type="PROSITE" id="PS50237">
    <property type="entry name" value="HECT"/>
    <property type="match status" value="1"/>
</dbReference>
<evidence type="ECO:0000313" key="10">
    <source>
        <dbReference type="EMBL" id="KAI3428601.1"/>
    </source>
</evidence>
<keyword evidence="4 7" id="KW-0833">Ubl conjugation pathway</keyword>
<dbReference type="EC" id="2.3.2.26" evidence="2"/>
<dbReference type="GO" id="GO:0006511">
    <property type="term" value="P:ubiquitin-dependent protein catabolic process"/>
    <property type="evidence" value="ECO:0007669"/>
    <property type="project" value="TreeGrafter"/>
</dbReference>
<dbReference type="Gene3D" id="3.90.1750.10">
    <property type="entry name" value="Hect, E3 ligase catalytic domains"/>
    <property type="match status" value="1"/>
</dbReference>
<dbReference type="FunFam" id="3.30.2160.10:FF:000002">
    <property type="entry name" value="Putative Ubiquitin-protein ligase E3C"/>
    <property type="match status" value="1"/>
</dbReference>
<comment type="catalytic activity">
    <reaction evidence="1">
        <text>S-ubiquitinyl-[E2 ubiquitin-conjugating enzyme]-L-cysteine + [acceptor protein]-L-lysine = [E2 ubiquitin-conjugating enzyme]-L-cysteine + N(6)-ubiquitinyl-[acceptor protein]-L-lysine.</text>
        <dbReference type="EC" id="2.3.2.26"/>
    </reaction>
</comment>
<evidence type="ECO:0000256" key="2">
    <source>
        <dbReference type="ARBA" id="ARBA00012485"/>
    </source>
</evidence>
<dbReference type="SUPFAM" id="SSF56204">
    <property type="entry name" value="Hect, E3 ligase catalytic domain"/>
    <property type="match status" value="1"/>
</dbReference>
<comment type="similarity">
    <text evidence="6">Belongs to the UPL family.</text>
</comment>
<dbReference type="InterPro" id="IPR044611">
    <property type="entry name" value="E3A/B/C-like"/>
</dbReference>
<evidence type="ECO:0000256" key="7">
    <source>
        <dbReference type="PROSITE-ProRule" id="PRU00104"/>
    </source>
</evidence>
<gene>
    <name evidence="10" type="ORF">D9Q98_007424</name>
</gene>
<reference evidence="10" key="1">
    <citation type="journal article" date="2019" name="Plant J.">
        <title>Chlorella vulgaris genome assembly and annotation reveals the molecular basis for metabolic acclimation to high light conditions.</title>
        <authorList>
            <person name="Cecchin M."/>
            <person name="Marcolungo L."/>
            <person name="Rossato M."/>
            <person name="Girolomoni L."/>
            <person name="Cosentino E."/>
            <person name="Cuine S."/>
            <person name="Li-Beisson Y."/>
            <person name="Delledonne M."/>
            <person name="Ballottari M."/>
        </authorList>
    </citation>
    <scope>NUCLEOTIDE SEQUENCE</scope>
    <source>
        <strain evidence="10">211/11P</strain>
    </source>
</reference>
<feature type="region of interest" description="Disordered" evidence="8">
    <location>
        <begin position="267"/>
        <end position="290"/>
    </location>
</feature>
<dbReference type="Gene3D" id="3.30.2160.10">
    <property type="entry name" value="Hect, E3 ligase catalytic domain"/>
    <property type="match status" value="1"/>
</dbReference>
<name>A0A9D4TL59_CHLVU</name>
<keyword evidence="3" id="KW-0808">Transferase</keyword>
<dbReference type="Pfam" id="PF00632">
    <property type="entry name" value="HECT"/>
    <property type="match status" value="1"/>
</dbReference>
<sequence>MSFSGFPVKATSKAREQSSAEVLRQAKQERAARQCERQRQRATTTVARWWRGYLVRRLTRQLLQQDWLQQFGGLVAQQQFHLPAVDIASNVLPPVLLAYLPAASQQQQRAALLSGAPLPAALIADSRALRGCFALLLRSLASADPQLNLLGLAAGTPGQHEEQQRQRLLAQLKRLALLCCSVIGLDHTSGGAAGADGLLQAAAGRLLDILCDGSLWKCFSNQVPHSQQRQPVQQEQQWLQEHVLPWMAQLPILRAAATRLVACLSQAQESPPDGGGQPPHQQQQQQQHQQQQQLAAVLNSLVTAQLKLWRQLQGQGSDDRISNGASDQLLHMLATPGLQPLLSPSSVTQLTAAPGFVALFESAATWQPEGSEGLQLLGVLAQLAAGKKVSRAQGGKALGDYLPPSQLLQQDGVAVAFSAASLALLQPCLEAPMGSNPNSSSSNSKGSSGAAAFEHLWPFAEGTLAAQLLATLPLSQAVRLYHQLLLLAGHAGDKAQSARLLSALAFGTQLLPRLWRHLATGVGLPLEAPLQATRGWEVATLRHGVAGLLPEAAAQLGLFCRVYGHQLLVVDDYEFYDKQQTFTLGQQRAIAAALNTLVFRTQLPDVSSGGSGGTAKRGASLGRDYEMLQHSAPLLHRALYERDTRRPFCPAALWLEPYKRLVSAGGQQQALSGAAVVRALLTAADNGEGEGGTQQQGRLPAAARAAAAAATAASRPAAVAAILMAAPQCCPFEERLAVFRALIEADKARSGYHLSPVDGGARPVPLTIRREHVLGDAVAQLSRLGDGIKSRLNITFINHLGYQEAGIDMGGLLKEFLESVITAGFDPDRGLFKATPDGCAYPNPLAERLDGGLAALETMGLVLGRALYEGVLLDLPLAPFFVSRMQGRWPPFEELAALDPEVYRSLLQLKRYEGHVEDLTLDFTVESDFLGSTVSEELVAGGSRIAVTNENVLQYVFLVADWHLNKRLGPASQAFSRGLSRVIPASWLRLFSPGEVNQLLGGGDAAGLDVDDMQAHAQYSNGYSSSSTTIKHFWTVVRSLSQDDQSALLKFVTSCRRAPLGGFQHLNPPLTIHKVDCGASLLAAVGGKDVDRLPTASTCSNLLKLPNFRRTATLREKLLYAIKAGAGFELS</sequence>
<dbReference type="PANTHER" id="PTHR45700:SF2">
    <property type="entry name" value="UBIQUITIN-PROTEIN LIGASE E3C"/>
    <property type="match status" value="1"/>
</dbReference>
<dbReference type="InterPro" id="IPR035983">
    <property type="entry name" value="Hect_E3_ubiquitin_ligase"/>
</dbReference>
<dbReference type="AlphaFoldDB" id="A0A9D4TL59"/>
<reference evidence="10" key="2">
    <citation type="submission" date="2020-11" db="EMBL/GenBank/DDBJ databases">
        <authorList>
            <person name="Cecchin M."/>
            <person name="Marcolungo L."/>
            <person name="Rossato M."/>
            <person name="Girolomoni L."/>
            <person name="Cosentino E."/>
            <person name="Cuine S."/>
            <person name="Li-Beisson Y."/>
            <person name="Delledonne M."/>
            <person name="Ballottari M."/>
        </authorList>
    </citation>
    <scope>NUCLEOTIDE SEQUENCE</scope>
    <source>
        <strain evidence="10">211/11P</strain>
        <tissue evidence="10">Whole cell</tissue>
    </source>
</reference>
<dbReference type="FunFam" id="3.30.2410.10:FF:000003">
    <property type="entry name" value="probable E3 ubiquitin-protein ligase HERC4 isoform X1"/>
    <property type="match status" value="1"/>
</dbReference>
<evidence type="ECO:0000256" key="4">
    <source>
        <dbReference type="ARBA" id="ARBA00022786"/>
    </source>
</evidence>
<keyword evidence="11" id="KW-1185">Reference proteome</keyword>